<dbReference type="InterPro" id="IPR050298">
    <property type="entry name" value="Gram-neg_bact_OMP"/>
</dbReference>
<evidence type="ECO:0000256" key="8">
    <source>
        <dbReference type="ARBA" id="ARBA00023114"/>
    </source>
</evidence>
<sequence length="383" mass="41029">MKSFRISLIAAALLASGALQAADVDLYGRIDTGFLYTLNNGESSDTFAMVSGRSSGSRFGFKGKEALNDDWQVRFVLESGFSADSGELSSAGTIFGRQSTLSIFNKDLGEIAFGRAGKPLSGSDQFTRISRFTPFGVTYGDAGLLFYGKGGRVDNGIFYKSPTVAGFTAVLSGSFNTKGDEAAEWSDNTRFIGGTLDWKYGNFGMMVGAEEIILKRADEADNQDKNPRTLFLGASYDFGFMELLAAYQRGWGLDRVGSLQSIKITPKTGGSSSAQIENWEGDSFMLGAKIPCAGGVIRLSGILVDGENGRDIASNKEGSLGKDAGYWAVAAGYTYPLSKRTNVYGVVSHLEGRKGLGDSRYSIYNGDGDLDREQVAVGLVHKF</sequence>
<reference evidence="13 14" key="1">
    <citation type="submission" date="2019-10" db="EMBL/GenBank/DDBJ databases">
        <title>Genome diversity of Sutterella seckii.</title>
        <authorList>
            <person name="Chaplin A.V."/>
            <person name="Sokolova S.R."/>
            <person name="Mosin K.A."/>
            <person name="Ivanova E.L."/>
            <person name="Kochetkova T.O."/>
            <person name="Goltsov A.Y."/>
            <person name="Trofimov D.Y."/>
            <person name="Efimov B.A."/>
        </authorList>
    </citation>
    <scope>NUCLEOTIDE SEQUENCE [LARGE SCALE GENOMIC DNA]</scope>
    <source>
        <strain evidence="13 14">ASD393</strain>
    </source>
</reference>
<evidence type="ECO:0000256" key="4">
    <source>
        <dbReference type="ARBA" id="ARBA00022452"/>
    </source>
</evidence>
<dbReference type="GO" id="GO:0006811">
    <property type="term" value="P:monoatomic ion transport"/>
    <property type="evidence" value="ECO:0007669"/>
    <property type="project" value="UniProtKB-KW"/>
</dbReference>
<dbReference type="Gene3D" id="2.40.160.10">
    <property type="entry name" value="Porin"/>
    <property type="match status" value="1"/>
</dbReference>
<protein>
    <submittedName>
        <fullName evidence="13">Porin</fullName>
    </submittedName>
</protein>
<evidence type="ECO:0000256" key="7">
    <source>
        <dbReference type="ARBA" id="ARBA00023065"/>
    </source>
</evidence>
<keyword evidence="6 11" id="KW-0732">Signal</keyword>
<evidence type="ECO:0000256" key="11">
    <source>
        <dbReference type="SAM" id="SignalP"/>
    </source>
</evidence>
<evidence type="ECO:0000313" key="13">
    <source>
        <dbReference type="EMBL" id="KAB7660271.1"/>
    </source>
</evidence>
<evidence type="ECO:0000256" key="3">
    <source>
        <dbReference type="ARBA" id="ARBA00022448"/>
    </source>
</evidence>
<proteinExistence type="predicted"/>
<feature type="chain" id="PRO_5026280069" evidence="11">
    <location>
        <begin position="22"/>
        <end position="383"/>
    </location>
</feature>
<dbReference type="GO" id="GO:0015288">
    <property type="term" value="F:porin activity"/>
    <property type="evidence" value="ECO:0007669"/>
    <property type="project" value="UniProtKB-KW"/>
</dbReference>
<dbReference type="CDD" id="cd00342">
    <property type="entry name" value="gram_neg_porins"/>
    <property type="match status" value="1"/>
</dbReference>
<dbReference type="SUPFAM" id="SSF56935">
    <property type="entry name" value="Porins"/>
    <property type="match status" value="1"/>
</dbReference>
<keyword evidence="10" id="KW-0998">Cell outer membrane</keyword>
<evidence type="ECO:0000256" key="1">
    <source>
        <dbReference type="ARBA" id="ARBA00004571"/>
    </source>
</evidence>
<name>A0A6I1ENK1_9BURK</name>
<evidence type="ECO:0000256" key="9">
    <source>
        <dbReference type="ARBA" id="ARBA00023136"/>
    </source>
</evidence>
<dbReference type="RefSeq" id="WP_152158326.1">
    <property type="nucleotide sequence ID" value="NZ_WEHX01000033.1"/>
</dbReference>
<comment type="subunit">
    <text evidence="2">Homotrimer.</text>
</comment>
<keyword evidence="9" id="KW-0472">Membrane</keyword>
<dbReference type="Pfam" id="PF13609">
    <property type="entry name" value="Porin_4"/>
    <property type="match status" value="1"/>
</dbReference>
<dbReference type="OrthoDB" id="8520696at2"/>
<keyword evidence="7" id="KW-0406">Ion transport</keyword>
<evidence type="ECO:0000256" key="6">
    <source>
        <dbReference type="ARBA" id="ARBA00022729"/>
    </source>
</evidence>
<evidence type="ECO:0000256" key="5">
    <source>
        <dbReference type="ARBA" id="ARBA00022692"/>
    </source>
</evidence>
<comment type="caution">
    <text evidence="13">The sequence shown here is derived from an EMBL/GenBank/DDBJ whole genome shotgun (WGS) entry which is preliminary data.</text>
</comment>
<evidence type="ECO:0000259" key="12">
    <source>
        <dbReference type="Pfam" id="PF13609"/>
    </source>
</evidence>
<keyword evidence="4" id="KW-1134">Transmembrane beta strand</keyword>
<comment type="subcellular location">
    <subcellularLocation>
        <location evidence="1">Cell outer membrane</location>
        <topology evidence="1">Multi-pass membrane protein</topology>
    </subcellularLocation>
</comment>
<dbReference type="GO" id="GO:0046930">
    <property type="term" value="C:pore complex"/>
    <property type="evidence" value="ECO:0007669"/>
    <property type="project" value="UniProtKB-KW"/>
</dbReference>
<feature type="domain" description="Porin" evidence="12">
    <location>
        <begin position="10"/>
        <end position="353"/>
    </location>
</feature>
<dbReference type="PANTHER" id="PTHR34501">
    <property type="entry name" value="PROTEIN YDDL-RELATED"/>
    <property type="match status" value="1"/>
</dbReference>
<dbReference type="GO" id="GO:0009279">
    <property type="term" value="C:cell outer membrane"/>
    <property type="evidence" value="ECO:0007669"/>
    <property type="project" value="UniProtKB-SubCell"/>
</dbReference>
<keyword evidence="5" id="KW-0812">Transmembrane</keyword>
<evidence type="ECO:0000256" key="2">
    <source>
        <dbReference type="ARBA" id="ARBA00011233"/>
    </source>
</evidence>
<feature type="signal peptide" evidence="11">
    <location>
        <begin position="1"/>
        <end position="21"/>
    </location>
</feature>
<dbReference type="AlphaFoldDB" id="A0A6I1ENK1"/>
<evidence type="ECO:0000313" key="14">
    <source>
        <dbReference type="Proteomes" id="UP000430564"/>
    </source>
</evidence>
<evidence type="ECO:0000256" key="10">
    <source>
        <dbReference type="ARBA" id="ARBA00023237"/>
    </source>
</evidence>
<organism evidence="13 14">
    <name type="scientific">Sutterella seckii</name>
    <dbReference type="NCBI Taxonomy" id="1944635"/>
    <lineage>
        <taxon>Bacteria</taxon>
        <taxon>Pseudomonadati</taxon>
        <taxon>Pseudomonadota</taxon>
        <taxon>Betaproteobacteria</taxon>
        <taxon>Burkholderiales</taxon>
        <taxon>Sutterellaceae</taxon>
        <taxon>Sutterella</taxon>
    </lineage>
</organism>
<dbReference type="Proteomes" id="UP000430564">
    <property type="component" value="Unassembled WGS sequence"/>
</dbReference>
<dbReference type="EMBL" id="WEHX01000033">
    <property type="protein sequence ID" value="KAB7660271.1"/>
    <property type="molecule type" value="Genomic_DNA"/>
</dbReference>
<dbReference type="InterPro" id="IPR033900">
    <property type="entry name" value="Gram_neg_porin_domain"/>
</dbReference>
<keyword evidence="8" id="KW-0626">Porin</keyword>
<dbReference type="InterPro" id="IPR023614">
    <property type="entry name" value="Porin_dom_sf"/>
</dbReference>
<accession>A0A6I1ENK1</accession>
<gene>
    <name evidence="13" type="ORF">GBM95_06320</name>
</gene>
<keyword evidence="3" id="KW-0813">Transport</keyword>
<dbReference type="PANTHER" id="PTHR34501:SF9">
    <property type="entry name" value="MAJOR OUTER MEMBRANE PROTEIN P.IA"/>
    <property type="match status" value="1"/>
</dbReference>